<dbReference type="Proteomes" id="UP000324800">
    <property type="component" value="Unassembled WGS sequence"/>
</dbReference>
<evidence type="ECO:0000313" key="2">
    <source>
        <dbReference type="Proteomes" id="UP000324800"/>
    </source>
</evidence>
<reference evidence="1 2" key="1">
    <citation type="submission" date="2019-03" db="EMBL/GenBank/DDBJ databases">
        <title>Single cell metagenomics reveals metabolic interactions within the superorganism composed of flagellate Streblomastix strix and complex community of Bacteroidetes bacteria on its surface.</title>
        <authorList>
            <person name="Treitli S.C."/>
            <person name="Kolisko M."/>
            <person name="Husnik F."/>
            <person name="Keeling P."/>
            <person name="Hampl V."/>
        </authorList>
    </citation>
    <scope>NUCLEOTIDE SEQUENCE [LARGE SCALE GENOMIC DNA]</scope>
    <source>
        <strain evidence="1">ST1C</strain>
    </source>
</reference>
<proteinExistence type="predicted"/>
<name>A0A5J4UTS1_9EUKA</name>
<accession>A0A5J4UTS1</accession>
<comment type="caution">
    <text evidence="1">The sequence shown here is derived from an EMBL/GenBank/DDBJ whole genome shotgun (WGS) entry which is preliminary data.</text>
</comment>
<protein>
    <submittedName>
        <fullName evidence="1">Uncharacterized protein</fullName>
    </submittedName>
</protein>
<organism evidence="1 2">
    <name type="scientific">Streblomastix strix</name>
    <dbReference type="NCBI Taxonomy" id="222440"/>
    <lineage>
        <taxon>Eukaryota</taxon>
        <taxon>Metamonada</taxon>
        <taxon>Preaxostyla</taxon>
        <taxon>Oxymonadida</taxon>
        <taxon>Streblomastigidae</taxon>
        <taxon>Streblomastix</taxon>
    </lineage>
</organism>
<evidence type="ECO:0000313" key="1">
    <source>
        <dbReference type="EMBL" id="KAA6374016.1"/>
    </source>
</evidence>
<gene>
    <name evidence="1" type="ORF">EZS28_030456</name>
</gene>
<dbReference type="AlphaFoldDB" id="A0A5J4UTS1"/>
<sequence>TQLKDRDKMNRQLEVLVLQQSLLYQRILSNQSPEYLRYLPHPNEIKSKDMVKDLQPQFSDKKNNRRKMIFGMKQYLEQLCHINPYIRKTR</sequence>
<dbReference type="EMBL" id="SNRW01012292">
    <property type="protein sequence ID" value="KAA6374016.1"/>
    <property type="molecule type" value="Genomic_DNA"/>
</dbReference>
<feature type="non-terminal residue" evidence="1">
    <location>
        <position position="1"/>
    </location>
</feature>